<protein>
    <recommendedName>
        <fullName evidence="13">Voltage-gated hydrogen channel 1</fullName>
    </recommendedName>
</protein>
<feature type="coiled-coil region" evidence="10">
    <location>
        <begin position="133"/>
        <end position="160"/>
    </location>
</feature>
<sequence>MYDAGNHENYYGRRLRTSLFLAELPVKFWLFGREIFIERRHRIEIFDAFVCVISFAIDVYNLSQHSRLPHSDTQTESPIHTTVPLSSTEAYTNFLPDTLVNAAGLLVLLRLWRIIRIVNAIILSISTGFEEKLDRLKHQLSDSQLRVEQLENLLRKSNLELPPPSNDCKERMKKFEVTSDLQFSV</sequence>
<organism evidence="11 12">
    <name type="scientific">Protopolystoma xenopodis</name>
    <dbReference type="NCBI Taxonomy" id="117903"/>
    <lineage>
        <taxon>Eukaryota</taxon>
        <taxon>Metazoa</taxon>
        <taxon>Spiralia</taxon>
        <taxon>Lophotrochozoa</taxon>
        <taxon>Platyhelminthes</taxon>
        <taxon>Monogenea</taxon>
        <taxon>Polyopisthocotylea</taxon>
        <taxon>Polystomatidea</taxon>
        <taxon>Polystomatidae</taxon>
        <taxon>Protopolystoma</taxon>
    </lineage>
</organism>
<dbReference type="Gene3D" id="1.20.120.350">
    <property type="entry name" value="Voltage-gated potassium channels. Chain C"/>
    <property type="match status" value="1"/>
</dbReference>
<evidence type="ECO:0000256" key="7">
    <source>
        <dbReference type="ARBA" id="ARBA00023065"/>
    </source>
</evidence>
<keyword evidence="5" id="KW-0851">Voltage-gated channel</keyword>
<dbReference type="PANTHER" id="PTHR46480">
    <property type="entry name" value="F20B24.22"/>
    <property type="match status" value="1"/>
</dbReference>
<evidence type="ECO:0000256" key="4">
    <source>
        <dbReference type="ARBA" id="ARBA00022692"/>
    </source>
</evidence>
<keyword evidence="9" id="KW-0407">Ion channel</keyword>
<dbReference type="EMBL" id="CAAALY010004402">
    <property type="protein sequence ID" value="VEL08634.1"/>
    <property type="molecule type" value="Genomic_DNA"/>
</dbReference>
<evidence type="ECO:0000256" key="8">
    <source>
        <dbReference type="ARBA" id="ARBA00023136"/>
    </source>
</evidence>
<evidence type="ECO:0000256" key="5">
    <source>
        <dbReference type="ARBA" id="ARBA00022882"/>
    </source>
</evidence>
<dbReference type="GO" id="GO:0034702">
    <property type="term" value="C:monoatomic ion channel complex"/>
    <property type="evidence" value="ECO:0007669"/>
    <property type="project" value="UniProtKB-KW"/>
</dbReference>
<accession>A0A448WCU3</accession>
<gene>
    <name evidence="11" type="ORF">PXEA_LOCUS2074</name>
</gene>
<dbReference type="Proteomes" id="UP000784294">
    <property type="component" value="Unassembled WGS sequence"/>
</dbReference>
<dbReference type="GO" id="GO:0005886">
    <property type="term" value="C:plasma membrane"/>
    <property type="evidence" value="ECO:0007669"/>
    <property type="project" value="UniProtKB-SubCell"/>
</dbReference>
<evidence type="ECO:0000313" key="12">
    <source>
        <dbReference type="Proteomes" id="UP000784294"/>
    </source>
</evidence>
<dbReference type="OrthoDB" id="427456at2759"/>
<keyword evidence="2" id="KW-0813">Transport</keyword>
<keyword evidence="3" id="KW-1003">Cell membrane</keyword>
<evidence type="ECO:0000256" key="2">
    <source>
        <dbReference type="ARBA" id="ARBA00022448"/>
    </source>
</evidence>
<evidence type="ECO:0000256" key="10">
    <source>
        <dbReference type="SAM" id="Coils"/>
    </source>
</evidence>
<evidence type="ECO:0000313" key="11">
    <source>
        <dbReference type="EMBL" id="VEL08634.1"/>
    </source>
</evidence>
<keyword evidence="6" id="KW-1133">Transmembrane helix</keyword>
<keyword evidence="4" id="KW-0812">Transmembrane</keyword>
<reference evidence="11" key="1">
    <citation type="submission" date="2018-11" db="EMBL/GenBank/DDBJ databases">
        <authorList>
            <consortium name="Pathogen Informatics"/>
        </authorList>
    </citation>
    <scope>NUCLEOTIDE SEQUENCE</scope>
</reference>
<evidence type="ECO:0000256" key="9">
    <source>
        <dbReference type="ARBA" id="ARBA00023303"/>
    </source>
</evidence>
<evidence type="ECO:0008006" key="13">
    <source>
        <dbReference type="Google" id="ProtNLM"/>
    </source>
</evidence>
<comment type="subcellular location">
    <subcellularLocation>
        <location evidence="1">Cell membrane</location>
        <topology evidence="1">Multi-pass membrane protein</topology>
    </subcellularLocation>
</comment>
<evidence type="ECO:0000256" key="6">
    <source>
        <dbReference type="ARBA" id="ARBA00022989"/>
    </source>
</evidence>
<name>A0A448WCU3_9PLAT</name>
<keyword evidence="12" id="KW-1185">Reference proteome</keyword>
<dbReference type="InterPro" id="IPR027359">
    <property type="entry name" value="Volt_channel_dom_sf"/>
</dbReference>
<dbReference type="InterPro" id="IPR031846">
    <property type="entry name" value="Hvcn1"/>
</dbReference>
<comment type="caution">
    <text evidence="11">The sequence shown here is derived from an EMBL/GenBank/DDBJ whole genome shotgun (WGS) entry which is preliminary data.</text>
</comment>
<evidence type="ECO:0000256" key="3">
    <source>
        <dbReference type="ARBA" id="ARBA00022475"/>
    </source>
</evidence>
<dbReference type="GO" id="GO:0030171">
    <property type="term" value="F:voltage-gated proton channel activity"/>
    <property type="evidence" value="ECO:0007669"/>
    <property type="project" value="InterPro"/>
</dbReference>
<evidence type="ECO:0000256" key="1">
    <source>
        <dbReference type="ARBA" id="ARBA00004651"/>
    </source>
</evidence>
<proteinExistence type="predicted"/>
<keyword evidence="10" id="KW-0175">Coiled coil</keyword>
<dbReference type="PANTHER" id="PTHR46480:SF1">
    <property type="entry name" value="VOLTAGE-GATED HYDROGEN CHANNEL 1"/>
    <property type="match status" value="1"/>
</dbReference>
<keyword evidence="8" id="KW-0472">Membrane</keyword>
<keyword evidence="7" id="KW-0406">Ion transport</keyword>
<dbReference type="AlphaFoldDB" id="A0A448WCU3"/>